<keyword evidence="2" id="KW-0413">Isomerase</keyword>
<dbReference type="PANTHER" id="PTHR12110">
    <property type="entry name" value="HYDROXYPYRUVATE ISOMERASE"/>
    <property type="match status" value="1"/>
</dbReference>
<evidence type="ECO:0000259" key="1">
    <source>
        <dbReference type="Pfam" id="PF01261"/>
    </source>
</evidence>
<dbReference type="GO" id="GO:0016853">
    <property type="term" value="F:isomerase activity"/>
    <property type="evidence" value="ECO:0007669"/>
    <property type="project" value="UniProtKB-KW"/>
</dbReference>
<dbReference type="PANTHER" id="PTHR12110:SF48">
    <property type="entry name" value="BLL3656 PROTEIN"/>
    <property type="match status" value="1"/>
</dbReference>
<organism evidence="2 3">
    <name type="scientific">Parafrankia soli</name>
    <dbReference type="NCBI Taxonomy" id="2599596"/>
    <lineage>
        <taxon>Bacteria</taxon>
        <taxon>Bacillati</taxon>
        <taxon>Actinomycetota</taxon>
        <taxon>Actinomycetes</taxon>
        <taxon>Frankiales</taxon>
        <taxon>Frankiaceae</taxon>
        <taxon>Parafrankia</taxon>
    </lineage>
</organism>
<gene>
    <name evidence="2" type="ORF">BBK14_09405</name>
</gene>
<dbReference type="RefSeq" id="WP_071059574.1">
    <property type="nucleotide sequence ID" value="NZ_MAXA01000003.1"/>
</dbReference>
<proteinExistence type="predicted"/>
<comment type="caution">
    <text evidence="2">The sequence shown here is derived from an EMBL/GenBank/DDBJ whole genome shotgun (WGS) entry which is preliminary data.</text>
</comment>
<dbReference type="InterPro" id="IPR013022">
    <property type="entry name" value="Xyl_isomerase-like_TIM-brl"/>
</dbReference>
<keyword evidence="3" id="KW-1185">Reference proteome</keyword>
<dbReference type="SUPFAM" id="SSF51658">
    <property type="entry name" value="Xylose isomerase-like"/>
    <property type="match status" value="1"/>
</dbReference>
<dbReference type="Gene3D" id="3.20.20.150">
    <property type="entry name" value="Divalent-metal-dependent TIM barrel enzymes"/>
    <property type="match status" value="1"/>
</dbReference>
<sequence>MRAISAPTLLPLGHPVDAADVRTLVDAVADAGFDGAQLTSSHLAGAVADGMTPEEFFGYHRDRGLAIPTVEVLMEWVTADRQEIAEQARPLLDIAQWAGSPTVIATTLEDEVPSIAGVAERLAYLCDLAAERGLRISFEFLPWSVVPNIRAVMRLLDAVDRDNLGLVVDVWHWFRQPGGPDYDTLRDVPAERIHVLQLCDAPARPADDLRTETITARLLPGDGDADIEAVLDVLVATGADPVVATEVYSASLAGLGPAEMARRAFAATETVLGGRFPSHGTSG</sequence>
<dbReference type="InterPro" id="IPR050312">
    <property type="entry name" value="IolE/XylAMocC-like"/>
</dbReference>
<name>A0A1S1RH05_9ACTN</name>
<protein>
    <submittedName>
        <fullName evidence="2">Xylose isomerase</fullName>
    </submittedName>
</protein>
<dbReference type="InterPro" id="IPR036237">
    <property type="entry name" value="Xyl_isomerase-like_sf"/>
</dbReference>
<evidence type="ECO:0000313" key="2">
    <source>
        <dbReference type="EMBL" id="OHV46098.1"/>
    </source>
</evidence>
<dbReference type="AlphaFoldDB" id="A0A1S1RH05"/>
<dbReference type="Pfam" id="PF01261">
    <property type="entry name" value="AP_endonuc_2"/>
    <property type="match status" value="1"/>
</dbReference>
<dbReference type="EMBL" id="MAXA01000003">
    <property type="protein sequence ID" value="OHV46098.1"/>
    <property type="molecule type" value="Genomic_DNA"/>
</dbReference>
<accession>A0A1S1RH05</accession>
<feature type="domain" description="Xylose isomerase-like TIM barrel" evidence="1">
    <location>
        <begin position="25"/>
        <end position="262"/>
    </location>
</feature>
<dbReference type="Proteomes" id="UP000179769">
    <property type="component" value="Unassembled WGS sequence"/>
</dbReference>
<reference evidence="3" key="1">
    <citation type="submission" date="2016-07" db="EMBL/GenBank/DDBJ databases">
        <title>Frankia sp. NRRL B-16219 Genome sequencing.</title>
        <authorList>
            <person name="Ghodhbane-Gtari F."/>
            <person name="Swanson E."/>
            <person name="Gueddou A."/>
            <person name="Louati M."/>
            <person name="Nouioui I."/>
            <person name="Hezbri K."/>
            <person name="Abebe-Akele F."/>
            <person name="Simpson S."/>
            <person name="Morris K."/>
            <person name="Thomas K."/>
            <person name="Gtari M."/>
            <person name="Tisa L.S."/>
        </authorList>
    </citation>
    <scope>NUCLEOTIDE SEQUENCE [LARGE SCALE GENOMIC DNA]</scope>
    <source>
        <strain evidence="3">NRRL B-16219</strain>
    </source>
</reference>
<evidence type="ECO:0000313" key="3">
    <source>
        <dbReference type="Proteomes" id="UP000179769"/>
    </source>
</evidence>
<dbReference type="OrthoDB" id="9780241at2"/>